<evidence type="ECO:0000313" key="3">
    <source>
        <dbReference type="Proteomes" id="UP000310039"/>
    </source>
</evidence>
<name>A0A4S9X780_AURPU</name>
<dbReference type="PANTHER" id="PTHR42085:SF2">
    <property type="entry name" value="F-BOX DOMAIN-CONTAINING PROTEIN"/>
    <property type="match status" value="1"/>
</dbReference>
<organism evidence="2 3">
    <name type="scientific">Aureobasidium pullulans</name>
    <name type="common">Black yeast</name>
    <name type="synonym">Pullularia pullulans</name>
    <dbReference type="NCBI Taxonomy" id="5580"/>
    <lineage>
        <taxon>Eukaryota</taxon>
        <taxon>Fungi</taxon>
        <taxon>Dikarya</taxon>
        <taxon>Ascomycota</taxon>
        <taxon>Pezizomycotina</taxon>
        <taxon>Dothideomycetes</taxon>
        <taxon>Dothideomycetidae</taxon>
        <taxon>Dothideales</taxon>
        <taxon>Saccotheciaceae</taxon>
        <taxon>Aureobasidium</taxon>
    </lineage>
</organism>
<evidence type="ECO:0008006" key="4">
    <source>
        <dbReference type="Google" id="ProtNLM"/>
    </source>
</evidence>
<gene>
    <name evidence="2" type="ORF">D6C84_09609</name>
</gene>
<sequence>MHSSIAKMARSKKTSLAARRGPEVLLDIDSQVDNANDKPDIRRLAAQAFLSSIRVTSPATLPPGRSTLLALPVEIRHMIYEHVFSTGTVDVATSSRVITIYKWTQFMLWDPTGRRHNYHANPSFEHKQLSILATCREMRQDALPLFWPKTILRFDNEIALERFLGISNNEDRDKDLAKQNGAVLLQAFKVECDVSSIRTGIFSRLKNLKQIAQQLDQPLSVDYISSASQRGDPETGPQLEAGEIWHVEMMAMASKAHSKQRMADTTVGDWMTTFKDDKRAAKHNEPPNENSLLPSFLLTDRSKGNGDILKRLDIKRQDIPGNKMAGKKNNKATGKPKAKGAPRADNNKRSNNDAAPQGAHLPVKPIPGTRSLTMPASPAVNANPSRPAGGKLNTLLVLPAEVRQIIYGHLLSTTIIKIDERRLLRRRTASQRQNDYQIANFKPKQLGITGVCKLLRVEILQRFSEQITFHFASTYVFARFLGAYRPMDQVLDMSSRKFVVLNRCANVQVVVKAERGTISGLLAAYEIGRLVNCSIEPELMEDSPSTRMSAYIVESTRRRMADIKRNHELMEQGAGFAPMGQLRAI</sequence>
<dbReference type="Proteomes" id="UP000310039">
    <property type="component" value="Unassembled WGS sequence"/>
</dbReference>
<protein>
    <recommendedName>
        <fullName evidence="4">F-box domain-containing protein</fullName>
    </recommendedName>
</protein>
<proteinExistence type="predicted"/>
<dbReference type="PANTHER" id="PTHR42085">
    <property type="entry name" value="F-BOX DOMAIN-CONTAINING PROTEIN"/>
    <property type="match status" value="1"/>
</dbReference>
<feature type="compositionally biased region" description="Basic residues" evidence="1">
    <location>
        <begin position="325"/>
        <end position="340"/>
    </location>
</feature>
<reference evidence="2 3" key="1">
    <citation type="submission" date="2018-10" db="EMBL/GenBank/DDBJ databases">
        <title>Fifty Aureobasidium pullulans genomes reveal a recombining polyextremotolerant generalist.</title>
        <authorList>
            <person name="Gostincar C."/>
            <person name="Turk M."/>
            <person name="Zajc J."/>
            <person name="Gunde-Cimerman N."/>
        </authorList>
    </citation>
    <scope>NUCLEOTIDE SEQUENCE [LARGE SCALE GENOMIC DNA]</scope>
    <source>
        <strain evidence="2 3">EXF-3403</strain>
    </source>
</reference>
<dbReference type="InterPro" id="IPR038883">
    <property type="entry name" value="AN11006-like"/>
</dbReference>
<dbReference type="AlphaFoldDB" id="A0A4S9X780"/>
<evidence type="ECO:0000313" key="2">
    <source>
        <dbReference type="EMBL" id="THZ73744.1"/>
    </source>
</evidence>
<evidence type="ECO:0000256" key="1">
    <source>
        <dbReference type="SAM" id="MobiDB-lite"/>
    </source>
</evidence>
<comment type="caution">
    <text evidence="2">The sequence shown here is derived from an EMBL/GenBank/DDBJ whole genome shotgun (WGS) entry which is preliminary data.</text>
</comment>
<accession>A0A4S9X780</accession>
<feature type="compositionally biased region" description="Polar residues" evidence="1">
    <location>
        <begin position="370"/>
        <end position="384"/>
    </location>
</feature>
<dbReference type="EMBL" id="QZBT01000245">
    <property type="protein sequence ID" value="THZ73744.1"/>
    <property type="molecule type" value="Genomic_DNA"/>
</dbReference>
<feature type="compositionally biased region" description="Basic and acidic residues" evidence="1">
    <location>
        <begin position="300"/>
        <end position="318"/>
    </location>
</feature>
<feature type="region of interest" description="Disordered" evidence="1">
    <location>
        <begin position="279"/>
        <end position="386"/>
    </location>
</feature>